<dbReference type="EMBL" id="UINC01019436">
    <property type="protein sequence ID" value="SVA82278.1"/>
    <property type="molecule type" value="Genomic_DNA"/>
</dbReference>
<evidence type="ECO:0000259" key="1">
    <source>
        <dbReference type="Pfam" id="PF01266"/>
    </source>
</evidence>
<dbReference type="AlphaFoldDB" id="A0A381YZ26"/>
<sequence length="128" mass="14498">RWNYSGAEPTNIEQNLRKRMLNVFPDLDDLRIDYAWGGNVAVTIHRIPQLGRLTENIFYSQGYSGHGVAPTHMAAKIIASAISNEWDMIDTLSRVKHIQLPGGKWFSGPAMSLGMLFYRLKDFLDSKS</sequence>
<evidence type="ECO:0000313" key="2">
    <source>
        <dbReference type="EMBL" id="SVA82278.1"/>
    </source>
</evidence>
<gene>
    <name evidence="2" type="ORF">METZ01_LOCUS135132</name>
</gene>
<protein>
    <recommendedName>
        <fullName evidence="1">FAD dependent oxidoreductase domain-containing protein</fullName>
    </recommendedName>
</protein>
<reference evidence="2" key="1">
    <citation type="submission" date="2018-05" db="EMBL/GenBank/DDBJ databases">
        <authorList>
            <person name="Lanie J.A."/>
            <person name="Ng W.-L."/>
            <person name="Kazmierczak K.M."/>
            <person name="Andrzejewski T.M."/>
            <person name="Davidsen T.M."/>
            <person name="Wayne K.J."/>
            <person name="Tettelin H."/>
            <person name="Glass J.I."/>
            <person name="Rusch D."/>
            <person name="Podicherti R."/>
            <person name="Tsui H.-C.T."/>
            <person name="Winkler M.E."/>
        </authorList>
    </citation>
    <scope>NUCLEOTIDE SEQUENCE</scope>
</reference>
<feature type="domain" description="FAD dependent oxidoreductase" evidence="1">
    <location>
        <begin position="9"/>
        <end position="80"/>
    </location>
</feature>
<name>A0A381YZ26_9ZZZZ</name>
<accession>A0A381YZ26</accession>
<dbReference type="Gene3D" id="3.50.50.60">
    <property type="entry name" value="FAD/NAD(P)-binding domain"/>
    <property type="match status" value="1"/>
</dbReference>
<dbReference type="Gene3D" id="3.30.9.10">
    <property type="entry name" value="D-Amino Acid Oxidase, subunit A, domain 2"/>
    <property type="match status" value="1"/>
</dbReference>
<dbReference type="Pfam" id="PF01266">
    <property type="entry name" value="DAO"/>
    <property type="match status" value="1"/>
</dbReference>
<organism evidence="2">
    <name type="scientific">marine metagenome</name>
    <dbReference type="NCBI Taxonomy" id="408172"/>
    <lineage>
        <taxon>unclassified sequences</taxon>
        <taxon>metagenomes</taxon>
        <taxon>ecological metagenomes</taxon>
    </lineage>
</organism>
<dbReference type="InterPro" id="IPR006076">
    <property type="entry name" value="FAD-dep_OxRdtase"/>
</dbReference>
<feature type="non-terminal residue" evidence="2">
    <location>
        <position position="1"/>
    </location>
</feature>
<proteinExistence type="predicted"/>
<dbReference type="InterPro" id="IPR036188">
    <property type="entry name" value="FAD/NAD-bd_sf"/>
</dbReference>